<sequence length="864" mass="97237">MYTLICVCFVIFLYVAAALGLVIERYQNENGSGGRSSGIHSASASPTPSERSTPRSLHTRHNRDITPPLHEEDDVSDWEEGEATDEALEVPRRVPFPEFGGDIVHNLDNEDREFDEVSGSDLQAVDGTWEENWLFQKKKIKTMQSVPVPMLVPNSNTEYRALIGDRDADDTTDLSDNASDSEDQSLEYRSDVKKVLESKHVIGGKPKVDELDFEPDSLTIIDGIDDFDKLVTKVEDDETVDAIINEINDNNVTIVETVNVKTADQIDGGKLVLGIDSGPVPKAEFIMKEEIHRTLFNGNSDKIRENAHVKTNGELYNSMLSLQVGDSLTSNKDSITTQHEREGEYEETVTIPVQRYADSLRRKHFDDGPQVVPTRDTDHEDDLIPGSIAYRERQKWLNYVEMPNNPYSPEAIQKRLSAKSTASLFDMFTKKETEDDKIEIPDDNSDGREPNEPIKDVNHDKINLTFSNDSINEISRTPSSPSPRLLKDIVADEIPQYKRYGRDYYIREAKSSSGGRKKTSVSECSSISSMNKSTSLDNFDTEFTSPGLLVKQFNMIATNQHYTTFAGKDDMTSLTTTVNNKEDIMIEYEDASEPTLFAATPVYVDDDTDRKFEEILETAYQTPPTLPPPPIPDMNDDKIDEPLKSPTSVDNSYISTSSMEDSIKIYNVQTGEIIKCKPEDNVSARYETDTNDNIDIVDKNISEEDSASGCDDVREQTVIEDTNERKLSLESDDVLQNLPKVKELAKIFVDMDNLEEPVKAPQSYLRRRRSKDNILTETNFKPEKQKQMYMHSLTARSISKEFREELKLSMSTPLTVPGGSKEMPEGTDEVTKESITPGSPLPEPGTIKTKLAFFESLKSKFSNK</sequence>
<proteinExistence type="predicted"/>
<keyword evidence="4" id="KW-1185">Reference proteome</keyword>
<keyword evidence="2" id="KW-0732">Signal</keyword>
<feature type="chain" id="PRO_5035719855" evidence="2">
    <location>
        <begin position="21"/>
        <end position="864"/>
    </location>
</feature>
<feature type="compositionally biased region" description="Acidic residues" evidence="1">
    <location>
        <begin position="71"/>
        <end position="88"/>
    </location>
</feature>
<dbReference type="OrthoDB" id="10072397at2759"/>
<feature type="region of interest" description="Disordered" evidence="1">
    <location>
        <begin position="433"/>
        <end position="461"/>
    </location>
</feature>
<feature type="compositionally biased region" description="Acidic residues" evidence="1">
    <location>
        <begin position="167"/>
        <end position="185"/>
    </location>
</feature>
<feature type="region of interest" description="Disordered" evidence="1">
    <location>
        <begin position="30"/>
        <end position="92"/>
    </location>
</feature>
<name>A0A8S0ZZI9_ARCPL</name>
<comment type="caution">
    <text evidence="3">The sequence shown here is derived from an EMBL/GenBank/DDBJ whole genome shotgun (WGS) entry which is preliminary data.</text>
</comment>
<feature type="signal peptide" evidence="2">
    <location>
        <begin position="1"/>
        <end position="20"/>
    </location>
</feature>
<reference evidence="3 4" key="1">
    <citation type="submission" date="2020-04" db="EMBL/GenBank/DDBJ databases">
        <authorList>
            <person name="Wallbank WR R."/>
            <person name="Pardo Diaz C."/>
            <person name="Kozak K."/>
            <person name="Martin S."/>
            <person name="Jiggins C."/>
            <person name="Moest M."/>
            <person name="Warren A I."/>
            <person name="Byers J.R.P. K."/>
            <person name="Montejo-Kovacevich G."/>
            <person name="Yen C E."/>
        </authorList>
    </citation>
    <scope>NUCLEOTIDE SEQUENCE [LARGE SCALE GENOMIC DNA]</scope>
</reference>
<protein>
    <submittedName>
        <fullName evidence="3">Uncharacterized protein</fullName>
    </submittedName>
</protein>
<gene>
    <name evidence="3" type="ORF">APLA_LOCUS7819</name>
</gene>
<dbReference type="Proteomes" id="UP000494106">
    <property type="component" value="Unassembled WGS sequence"/>
</dbReference>
<evidence type="ECO:0000313" key="4">
    <source>
        <dbReference type="Proteomes" id="UP000494106"/>
    </source>
</evidence>
<accession>A0A8S0ZZI9</accession>
<evidence type="ECO:0000313" key="3">
    <source>
        <dbReference type="EMBL" id="CAB3239545.1"/>
    </source>
</evidence>
<organism evidence="3 4">
    <name type="scientific">Arctia plantaginis</name>
    <name type="common">Wood tiger moth</name>
    <name type="synonym">Phalaena plantaginis</name>
    <dbReference type="NCBI Taxonomy" id="874455"/>
    <lineage>
        <taxon>Eukaryota</taxon>
        <taxon>Metazoa</taxon>
        <taxon>Ecdysozoa</taxon>
        <taxon>Arthropoda</taxon>
        <taxon>Hexapoda</taxon>
        <taxon>Insecta</taxon>
        <taxon>Pterygota</taxon>
        <taxon>Neoptera</taxon>
        <taxon>Endopterygota</taxon>
        <taxon>Lepidoptera</taxon>
        <taxon>Glossata</taxon>
        <taxon>Ditrysia</taxon>
        <taxon>Noctuoidea</taxon>
        <taxon>Erebidae</taxon>
        <taxon>Arctiinae</taxon>
        <taxon>Arctia</taxon>
    </lineage>
</organism>
<feature type="region of interest" description="Disordered" evidence="1">
    <location>
        <begin position="812"/>
        <end position="846"/>
    </location>
</feature>
<evidence type="ECO:0000256" key="2">
    <source>
        <dbReference type="SAM" id="SignalP"/>
    </source>
</evidence>
<evidence type="ECO:0000256" key="1">
    <source>
        <dbReference type="SAM" id="MobiDB-lite"/>
    </source>
</evidence>
<dbReference type="AlphaFoldDB" id="A0A8S0ZZI9"/>
<feature type="region of interest" description="Disordered" evidence="1">
    <location>
        <begin position="166"/>
        <end position="186"/>
    </location>
</feature>
<dbReference type="EMBL" id="CADEBC010000503">
    <property type="protein sequence ID" value="CAB3239545.1"/>
    <property type="molecule type" value="Genomic_DNA"/>
</dbReference>
<feature type="compositionally biased region" description="Low complexity" evidence="1">
    <location>
        <begin position="41"/>
        <end position="56"/>
    </location>
</feature>